<comment type="caution">
    <text evidence="2">The sequence shown here is derived from an EMBL/GenBank/DDBJ whole genome shotgun (WGS) entry which is preliminary data.</text>
</comment>
<reference evidence="2 3" key="1">
    <citation type="submission" date="2023-07" db="EMBL/GenBank/DDBJ databases">
        <title>Strategy for survival of the halotoleranting strain Dietzia MX2 from the Yakshinskoe mineral salts deposit.</title>
        <authorList>
            <person name="Kharitonova M.A."/>
            <person name="Kupriyanova-Ashina F.G."/>
            <person name="Shakirov T.R."/>
            <person name="Vafina M.S."/>
            <person name="Ilinskaya O.N."/>
        </authorList>
    </citation>
    <scope>NUCLEOTIDE SEQUENCE [LARGE SCALE GENOMIC DNA]</scope>
    <source>
        <strain evidence="2 3">MX2</strain>
    </source>
</reference>
<organism evidence="2 3">
    <name type="scientific">Dietzia maris</name>
    <dbReference type="NCBI Taxonomy" id="37915"/>
    <lineage>
        <taxon>Bacteria</taxon>
        <taxon>Bacillati</taxon>
        <taxon>Actinomycetota</taxon>
        <taxon>Actinomycetes</taxon>
        <taxon>Mycobacteriales</taxon>
        <taxon>Dietziaceae</taxon>
        <taxon>Dietzia</taxon>
    </lineage>
</organism>
<dbReference type="EMBL" id="JAUHTB010000015">
    <property type="protein sequence ID" value="MDN4506875.1"/>
    <property type="molecule type" value="Genomic_DNA"/>
</dbReference>
<protein>
    <recommendedName>
        <fullName evidence="4">ABC transporter permease</fullName>
    </recommendedName>
</protein>
<keyword evidence="3" id="KW-1185">Reference proteome</keyword>
<keyword evidence="1" id="KW-1133">Transmembrane helix</keyword>
<evidence type="ECO:0000313" key="3">
    <source>
        <dbReference type="Proteomes" id="UP001172702"/>
    </source>
</evidence>
<feature type="transmembrane region" description="Helical" evidence="1">
    <location>
        <begin position="193"/>
        <end position="214"/>
    </location>
</feature>
<gene>
    <name evidence="2" type="ORF">QYF62_12495</name>
</gene>
<proteinExistence type="predicted"/>
<evidence type="ECO:0000313" key="2">
    <source>
        <dbReference type="EMBL" id="MDN4506875.1"/>
    </source>
</evidence>
<keyword evidence="1" id="KW-0812">Transmembrane</keyword>
<keyword evidence="1" id="KW-0472">Membrane</keyword>
<evidence type="ECO:0000256" key="1">
    <source>
        <dbReference type="SAM" id="Phobius"/>
    </source>
</evidence>
<evidence type="ECO:0008006" key="4">
    <source>
        <dbReference type="Google" id="ProtNLM"/>
    </source>
</evidence>
<feature type="transmembrane region" description="Helical" evidence="1">
    <location>
        <begin position="112"/>
        <end position="134"/>
    </location>
</feature>
<feature type="transmembrane region" description="Helical" evidence="1">
    <location>
        <begin position="234"/>
        <end position="253"/>
    </location>
</feature>
<feature type="transmembrane region" description="Helical" evidence="1">
    <location>
        <begin position="81"/>
        <end position="105"/>
    </location>
</feature>
<name>A0ABT8H333_9ACTN</name>
<sequence>MNATTTSLDGPVTERNPSTAWAARIPAAFRLQFVVPSNLLIVPTAVFLLVWAVAIGITFWIDALADGRVAAEEPMYGGASQAAVWTLGFMAAYTVTQTLPFAMALSFSRRTFVVGAYLAFAAVSAGFGTAYALAAWVERVTDGFGIHAYQFDTPFMTSSHGLFGAGVLAAALAFAVMVLAFLFAGVFRRVSVLGFWTLMVALLAAIGAVVLILGQNAGWAGIGQWFLAQTALTGSAYFFGVAVVAAVLGYLVLRRATPTS</sequence>
<feature type="transmembrane region" description="Helical" evidence="1">
    <location>
        <begin position="162"/>
        <end position="186"/>
    </location>
</feature>
<feature type="transmembrane region" description="Helical" evidence="1">
    <location>
        <begin position="39"/>
        <end position="61"/>
    </location>
</feature>
<dbReference type="Proteomes" id="UP001172702">
    <property type="component" value="Unassembled WGS sequence"/>
</dbReference>
<dbReference type="RefSeq" id="WP_159148756.1">
    <property type="nucleotide sequence ID" value="NZ_JAUHTB010000015.1"/>
</dbReference>
<accession>A0ABT8H333</accession>